<comment type="caution">
    <text evidence="2">The sequence shown here is derived from an EMBL/GenBank/DDBJ whole genome shotgun (WGS) entry which is preliminary data.</text>
</comment>
<feature type="domain" description="Effector-associated" evidence="1">
    <location>
        <begin position="213"/>
        <end position="291"/>
    </location>
</feature>
<evidence type="ECO:0000259" key="1">
    <source>
        <dbReference type="Pfam" id="PF19956"/>
    </source>
</evidence>
<accession>A0ABQ3KFQ5</accession>
<reference evidence="3" key="1">
    <citation type="journal article" date="2019" name="Int. J. Syst. Evol. Microbiol.">
        <title>The Global Catalogue of Microorganisms (GCM) 10K type strain sequencing project: providing services to taxonomists for standard genome sequencing and annotation.</title>
        <authorList>
            <consortium name="The Broad Institute Genomics Platform"/>
            <consortium name="The Broad Institute Genome Sequencing Center for Infectious Disease"/>
            <person name="Wu L."/>
            <person name="Ma J."/>
        </authorList>
    </citation>
    <scope>NUCLEOTIDE SEQUENCE [LARGE SCALE GENOMIC DNA]</scope>
    <source>
        <strain evidence="3">CGMCC 4.7680</strain>
    </source>
</reference>
<protein>
    <recommendedName>
        <fullName evidence="1">Effector-associated domain-containing protein</fullName>
    </recommendedName>
</protein>
<sequence>MYPAAHHKTIMAVDIAGYNDPKRTVAHRLVVHDGFWKLMRAAFADTGIPWDTLFRENTGDGVMIHLPSEVAKADLVAELPDRMLAELRRYNEVHAEAANVRLRVALHAGEVYQGSDGTISDANSFAFRLLDAAEVKKALKDSNALVALVVSNTFYKDVVRADPAADAASYRRIPIENKETKTEAWLRLLGAVTNGLPVPAPASTATPDFPALVAALLAVPCVRKTESRQLLLEVFPRREIAELVPYHAEDRLHVIALARTCQRFAGGLADLLTAIRTIEPQSPQVTTLAEIIGNWSQRPAR</sequence>
<dbReference type="Gene3D" id="3.30.70.1230">
    <property type="entry name" value="Nucleotide cyclase"/>
    <property type="match status" value="1"/>
</dbReference>
<dbReference type="InterPro" id="IPR029787">
    <property type="entry name" value="Nucleotide_cyclase"/>
</dbReference>
<dbReference type="EMBL" id="BNAW01000019">
    <property type="protein sequence ID" value="GHG20398.1"/>
    <property type="molecule type" value="Genomic_DNA"/>
</dbReference>
<evidence type="ECO:0000313" key="2">
    <source>
        <dbReference type="EMBL" id="GHG20398.1"/>
    </source>
</evidence>
<name>A0ABQ3KFQ5_9PSEU</name>
<dbReference type="SUPFAM" id="SSF55073">
    <property type="entry name" value="Nucleotide cyclase"/>
    <property type="match status" value="1"/>
</dbReference>
<proteinExistence type="predicted"/>
<organism evidence="2 3">
    <name type="scientific">Amycolatopsis bullii</name>
    <dbReference type="NCBI Taxonomy" id="941987"/>
    <lineage>
        <taxon>Bacteria</taxon>
        <taxon>Bacillati</taxon>
        <taxon>Actinomycetota</taxon>
        <taxon>Actinomycetes</taxon>
        <taxon>Pseudonocardiales</taxon>
        <taxon>Pseudonocardiaceae</taxon>
        <taxon>Amycolatopsis</taxon>
    </lineage>
</organism>
<gene>
    <name evidence="2" type="ORF">GCM10017567_43710</name>
</gene>
<dbReference type="Pfam" id="PF19956">
    <property type="entry name" value="EAD2"/>
    <property type="match status" value="1"/>
</dbReference>
<dbReference type="InterPro" id="IPR045431">
    <property type="entry name" value="EAD2"/>
</dbReference>
<evidence type="ECO:0000313" key="3">
    <source>
        <dbReference type="Proteomes" id="UP000649955"/>
    </source>
</evidence>
<dbReference type="Proteomes" id="UP000649955">
    <property type="component" value="Unassembled WGS sequence"/>
</dbReference>
<keyword evidence="3" id="KW-1185">Reference proteome</keyword>